<comment type="caution">
    <text evidence="1">The sequence shown here is derived from an EMBL/GenBank/DDBJ whole genome shotgun (WGS) entry which is preliminary data.</text>
</comment>
<organism evidence="1 2">
    <name type="scientific">Oleiagrimonas soli</name>
    <dbReference type="NCBI Taxonomy" id="1543381"/>
    <lineage>
        <taxon>Bacteria</taxon>
        <taxon>Pseudomonadati</taxon>
        <taxon>Pseudomonadota</taxon>
        <taxon>Gammaproteobacteria</taxon>
        <taxon>Lysobacterales</taxon>
        <taxon>Rhodanobacteraceae</taxon>
        <taxon>Oleiagrimonas</taxon>
    </lineage>
</organism>
<dbReference type="Proteomes" id="UP000029708">
    <property type="component" value="Unassembled WGS sequence"/>
</dbReference>
<sequence>MASGADGAVGAAACAVGGAAAVGVVALGWAGVGVGVGAGGVVAQPASITNAHKIDVLRLNMFSPLFRIG</sequence>
<dbReference type="HOGENOM" id="CLU_2771830_0_0_6"/>
<dbReference type="AlphaFoldDB" id="A0A099CX28"/>
<keyword evidence="2" id="KW-1185">Reference proteome</keyword>
<evidence type="ECO:0000313" key="1">
    <source>
        <dbReference type="EMBL" id="KGI77535.1"/>
    </source>
</evidence>
<name>A0A099CX28_9GAMM</name>
<dbReference type="EMBL" id="JROI01000011">
    <property type="protein sequence ID" value="KGI77535.1"/>
    <property type="molecule type" value="Genomic_DNA"/>
</dbReference>
<reference evidence="1 2" key="1">
    <citation type="submission" date="2014-09" db="EMBL/GenBank/DDBJ databases">
        <title>Xanthomonadaceae 3.5X direct submission.</title>
        <authorList>
            <person name="Fang T."/>
            <person name="Wang H."/>
        </authorList>
    </citation>
    <scope>NUCLEOTIDE SEQUENCE [LARGE SCALE GENOMIC DNA]</scope>
    <source>
        <strain evidence="1 2">3.5X</strain>
    </source>
</reference>
<proteinExistence type="predicted"/>
<evidence type="ECO:0000313" key="2">
    <source>
        <dbReference type="Proteomes" id="UP000029708"/>
    </source>
</evidence>
<gene>
    <name evidence="1" type="ORF">LF63_0109380</name>
</gene>
<protein>
    <submittedName>
        <fullName evidence="1">Uncharacterized protein</fullName>
    </submittedName>
</protein>
<dbReference type="STRING" id="1543381.LF63_0109380"/>
<accession>A0A099CX28</accession>